<proteinExistence type="predicted"/>
<comment type="caution">
    <text evidence="2">The sequence shown here is derived from an EMBL/GenBank/DDBJ whole genome shotgun (WGS) entry which is preliminary data.</text>
</comment>
<organism evidence="2">
    <name type="scientific">bioreactor metagenome</name>
    <dbReference type="NCBI Taxonomy" id="1076179"/>
    <lineage>
        <taxon>unclassified sequences</taxon>
        <taxon>metagenomes</taxon>
        <taxon>ecological metagenomes</taxon>
    </lineage>
</organism>
<protein>
    <submittedName>
        <fullName evidence="2">Uncharacterized protein</fullName>
    </submittedName>
</protein>
<dbReference type="EMBL" id="VSSQ01091243">
    <property type="protein sequence ID" value="MPN36864.1"/>
    <property type="molecule type" value="Genomic_DNA"/>
</dbReference>
<name>A0A645HL39_9ZZZZ</name>
<evidence type="ECO:0000313" key="2">
    <source>
        <dbReference type="EMBL" id="MPN36864.1"/>
    </source>
</evidence>
<dbReference type="AlphaFoldDB" id="A0A645HL39"/>
<evidence type="ECO:0000256" key="1">
    <source>
        <dbReference type="SAM" id="MobiDB-lite"/>
    </source>
</evidence>
<reference evidence="2" key="1">
    <citation type="submission" date="2019-08" db="EMBL/GenBank/DDBJ databases">
        <authorList>
            <person name="Kucharzyk K."/>
            <person name="Murdoch R.W."/>
            <person name="Higgins S."/>
            <person name="Loffler F."/>
        </authorList>
    </citation>
    <scope>NUCLEOTIDE SEQUENCE</scope>
</reference>
<gene>
    <name evidence="2" type="ORF">SDC9_184376</name>
</gene>
<feature type="region of interest" description="Disordered" evidence="1">
    <location>
        <begin position="1"/>
        <end position="28"/>
    </location>
</feature>
<sequence length="191" mass="20980">MQQLLTRQDGQGLPRIEDKGHTGLGEPCDMTQHAVPAIRRDDAQRGAGRISHLVQVRMHHRTRVEGSDLVIVEIRRNEGLCGIGTRHGQHMILTQAQIIETLSVGPSIITDGGHDQRVSAQQMKVVSDIPGTATKFTPQIRYQKGDIQDVDLLGQDMVLETVVKNHDGVVSHRTTDKNGHDCPCKGLNPAL</sequence>
<accession>A0A645HL39</accession>